<evidence type="ECO:0000256" key="1">
    <source>
        <dbReference type="SAM" id="SignalP"/>
    </source>
</evidence>
<protein>
    <recommendedName>
        <fullName evidence="2">Glycoside hydrolase 131 catalytic N-terminal domain-containing protein</fullName>
    </recommendedName>
</protein>
<proteinExistence type="predicted"/>
<feature type="signal peptide" evidence="1">
    <location>
        <begin position="1"/>
        <end position="18"/>
    </location>
</feature>
<dbReference type="STRING" id="914234.M2R4U9"/>
<feature type="domain" description="Glycoside hydrolase 131 catalytic N-terminal" evidence="2">
    <location>
        <begin position="21"/>
        <end position="301"/>
    </location>
</feature>
<dbReference type="Proteomes" id="UP000016930">
    <property type="component" value="Unassembled WGS sequence"/>
</dbReference>
<organism evidence="3 4">
    <name type="scientific">Ceriporiopsis subvermispora (strain B)</name>
    <name type="common">White-rot fungus</name>
    <name type="synonym">Gelatoporia subvermispora</name>
    <dbReference type="NCBI Taxonomy" id="914234"/>
    <lineage>
        <taxon>Eukaryota</taxon>
        <taxon>Fungi</taxon>
        <taxon>Dikarya</taxon>
        <taxon>Basidiomycota</taxon>
        <taxon>Agaricomycotina</taxon>
        <taxon>Agaricomycetes</taxon>
        <taxon>Polyporales</taxon>
        <taxon>Gelatoporiaceae</taxon>
        <taxon>Gelatoporia</taxon>
    </lineage>
</organism>
<dbReference type="Pfam" id="PF18271">
    <property type="entry name" value="GH131_N"/>
    <property type="match status" value="1"/>
</dbReference>
<dbReference type="PANTHER" id="PTHR34612">
    <property type="entry name" value="GH131_N DOMAIN-CONTAINING PROTEIN"/>
    <property type="match status" value="1"/>
</dbReference>
<dbReference type="HOGENOM" id="CLU_063723_1_0_1"/>
<name>M2R4U9_CERS8</name>
<dbReference type="Gene3D" id="2.60.120.1160">
    <property type="match status" value="1"/>
</dbReference>
<accession>M2R4U9</accession>
<gene>
    <name evidence="3" type="ORF">CERSUDRAFT_111905</name>
</gene>
<dbReference type="OrthoDB" id="5283326at2759"/>
<sequence>MLSKVITAVLLPAVLVVATPLIWDGRAPFNLTSSNLENSIGPYLTVVKGSENATHYSSLLGHSELPTPLWNDGLLDLSPSEQVVSITIDNSSVFVPGSGGPQFGFRRTEFIAAVNGDHDDLNPIMENGTTVFHFSIKLDEKRPLNYTHEYQIVFIEPNDGTHVFEVQLGSPFTDPTGSLPASDAHWFKVRDHALNILFKTPFTSDTWHNFAVQVDWNNRTLAVLYSQDDSLLRVVTDVEPNLSASLGPDAQGDFHFGVLKLPLVNPADSPADQSDVVHFGIQEGTTEGLLYSGVFVESIAGGISAGHQIFAHPVVG</sequence>
<dbReference type="EMBL" id="KB445793">
    <property type="protein sequence ID" value="EMD39595.1"/>
    <property type="molecule type" value="Genomic_DNA"/>
</dbReference>
<reference evidence="3 4" key="1">
    <citation type="journal article" date="2012" name="Proc. Natl. Acad. Sci. U.S.A.">
        <title>Comparative genomics of Ceriporiopsis subvermispora and Phanerochaete chrysosporium provide insight into selective ligninolysis.</title>
        <authorList>
            <person name="Fernandez-Fueyo E."/>
            <person name="Ruiz-Duenas F.J."/>
            <person name="Ferreira P."/>
            <person name="Floudas D."/>
            <person name="Hibbett D.S."/>
            <person name="Canessa P."/>
            <person name="Larrondo L.F."/>
            <person name="James T.Y."/>
            <person name="Seelenfreund D."/>
            <person name="Lobos S."/>
            <person name="Polanco R."/>
            <person name="Tello M."/>
            <person name="Honda Y."/>
            <person name="Watanabe T."/>
            <person name="Watanabe T."/>
            <person name="Ryu J.S."/>
            <person name="Kubicek C.P."/>
            <person name="Schmoll M."/>
            <person name="Gaskell J."/>
            <person name="Hammel K.E."/>
            <person name="St John F.J."/>
            <person name="Vanden Wymelenberg A."/>
            <person name="Sabat G."/>
            <person name="Splinter BonDurant S."/>
            <person name="Syed K."/>
            <person name="Yadav J.S."/>
            <person name="Doddapaneni H."/>
            <person name="Subramanian V."/>
            <person name="Lavin J.L."/>
            <person name="Oguiza J.A."/>
            <person name="Perez G."/>
            <person name="Pisabarro A.G."/>
            <person name="Ramirez L."/>
            <person name="Santoyo F."/>
            <person name="Master E."/>
            <person name="Coutinho P.M."/>
            <person name="Henrissat B."/>
            <person name="Lombard V."/>
            <person name="Magnuson J.K."/>
            <person name="Kuees U."/>
            <person name="Hori C."/>
            <person name="Igarashi K."/>
            <person name="Samejima M."/>
            <person name="Held B.W."/>
            <person name="Barry K.W."/>
            <person name="LaButti K.M."/>
            <person name="Lapidus A."/>
            <person name="Lindquist E.A."/>
            <person name="Lucas S.M."/>
            <person name="Riley R."/>
            <person name="Salamov A.A."/>
            <person name="Hoffmeister D."/>
            <person name="Schwenk D."/>
            <person name="Hadar Y."/>
            <person name="Yarden O."/>
            <person name="de Vries R.P."/>
            <person name="Wiebenga A."/>
            <person name="Stenlid J."/>
            <person name="Eastwood D."/>
            <person name="Grigoriev I.V."/>
            <person name="Berka R.M."/>
            <person name="Blanchette R.A."/>
            <person name="Kersten P."/>
            <person name="Martinez A.T."/>
            <person name="Vicuna R."/>
            <person name="Cullen D."/>
        </authorList>
    </citation>
    <scope>NUCLEOTIDE SEQUENCE [LARGE SCALE GENOMIC DNA]</scope>
    <source>
        <strain evidence="3 4">B</strain>
    </source>
</reference>
<evidence type="ECO:0000313" key="4">
    <source>
        <dbReference type="Proteomes" id="UP000016930"/>
    </source>
</evidence>
<keyword evidence="4" id="KW-1185">Reference proteome</keyword>
<dbReference type="AlphaFoldDB" id="M2R4U9"/>
<dbReference type="PANTHER" id="PTHR34612:SF2">
    <property type="entry name" value="GLYCOSIDE HYDROLASE 131 CATALYTIC N-TERMINAL DOMAIN-CONTAINING PROTEIN"/>
    <property type="match status" value="1"/>
</dbReference>
<keyword evidence="1" id="KW-0732">Signal</keyword>
<evidence type="ECO:0000259" key="2">
    <source>
        <dbReference type="Pfam" id="PF18271"/>
    </source>
</evidence>
<evidence type="ECO:0000313" key="3">
    <source>
        <dbReference type="EMBL" id="EMD39595.1"/>
    </source>
</evidence>
<feature type="chain" id="PRO_5004024530" description="Glycoside hydrolase 131 catalytic N-terminal domain-containing protein" evidence="1">
    <location>
        <begin position="19"/>
        <end position="316"/>
    </location>
</feature>
<dbReference type="InterPro" id="IPR041524">
    <property type="entry name" value="GH131_N"/>
</dbReference>